<reference evidence="1 2" key="1">
    <citation type="journal article" date="2018" name="Nat. Ecol. Evol.">
        <title>Shark genomes provide insights into elasmobranch evolution and the origin of vertebrates.</title>
        <authorList>
            <person name="Hara Y"/>
            <person name="Yamaguchi K"/>
            <person name="Onimaru K"/>
            <person name="Kadota M"/>
            <person name="Koyanagi M"/>
            <person name="Keeley SD"/>
            <person name="Tatsumi K"/>
            <person name="Tanaka K"/>
            <person name="Motone F"/>
            <person name="Kageyama Y"/>
            <person name="Nozu R"/>
            <person name="Adachi N"/>
            <person name="Nishimura O"/>
            <person name="Nakagawa R"/>
            <person name="Tanegashima C"/>
            <person name="Kiyatake I"/>
            <person name="Matsumoto R"/>
            <person name="Murakumo K"/>
            <person name="Nishida K"/>
            <person name="Terakita A"/>
            <person name="Kuratani S"/>
            <person name="Sato K"/>
            <person name="Hyodo S Kuraku.S."/>
        </authorList>
    </citation>
    <scope>NUCLEOTIDE SEQUENCE [LARGE SCALE GENOMIC DNA]</scope>
</reference>
<evidence type="ECO:0000313" key="2">
    <source>
        <dbReference type="Proteomes" id="UP000287033"/>
    </source>
</evidence>
<sequence>MNLLVARTTSPETLQEQPELLHLRLGQLNVTQRPCHICRLTDAPGPNAGPSLRSTGWFAYSVPAESLRDVFMTSSAVWEPAWCSRDVPDGRELCDRDVQRRPGFCALLS</sequence>
<keyword evidence="2" id="KW-1185">Reference proteome</keyword>
<dbReference type="EMBL" id="BEZZ01000564">
    <property type="protein sequence ID" value="GCC34049.1"/>
    <property type="molecule type" value="Genomic_DNA"/>
</dbReference>
<name>A0A401SUI0_CHIPU</name>
<organism evidence="1 2">
    <name type="scientific">Chiloscyllium punctatum</name>
    <name type="common">Brownbanded bambooshark</name>
    <name type="synonym">Hemiscyllium punctatum</name>
    <dbReference type="NCBI Taxonomy" id="137246"/>
    <lineage>
        <taxon>Eukaryota</taxon>
        <taxon>Metazoa</taxon>
        <taxon>Chordata</taxon>
        <taxon>Craniata</taxon>
        <taxon>Vertebrata</taxon>
        <taxon>Chondrichthyes</taxon>
        <taxon>Elasmobranchii</taxon>
        <taxon>Galeomorphii</taxon>
        <taxon>Galeoidea</taxon>
        <taxon>Orectolobiformes</taxon>
        <taxon>Hemiscylliidae</taxon>
        <taxon>Chiloscyllium</taxon>
    </lineage>
</organism>
<proteinExistence type="predicted"/>
<protein>
    <submittedName>
        <fullName evidence="1">Uncharacterized protein</fullName>
    </submittedName>
</protein>
<comment type="caution">
    <text evidence="1">The sequence shown here is derived from an EMBL/GenBank/DDBJ whole genome shotgun (WGS) entry which is preliminary data.</text>
</comment>
<evidence type="ECO:0000313" key="1">
    <source>
        <dbReference type="EMBL" id="GCC34049.1"/>
    </source>
</evidence>
<gene>
    <name evidence="1" type="ORF">chiPu_0012522</name>
</gene>
<accession>A0A401SUI0</accession>
<dbReference type="AlphaFoldDB" id="A0A401SUI0"/>
<dbReference type="Proteomes" id="UP000287033">
    <property type="component" value="Unassembled WGS sequence"/>
</dbReference>